<keyword evidence="2" id="KW-1185">Reference proteome</keyword>
<sequence>MADLSNAKCPCRGCDQVATDEKSVEELFGIRNMGDGIVRVQSYCRKCRTLHCEASNPKCN</sequence>
<evidence type="ECO:0000313" key="1">
    <source>
        <dbReference type="EMBL" id="RLV58297.1"/>
    </source>
</evidence>
<organism evidence="1 2">
    <name type="scientific">Parashewanella curva</name>
    <dbReference type="NCBI Taxonomy" id="2338552"/>
    <lineage>
        <taxon>Bacteria</taxon>
        <taxon>Pseudomonadati</taxon>
        <taxon>Pseudomonadota</taxon>
        <taxon>Gammaproteobacteria</taxon>
        <taxon>Alteromonadales</taxon>
        <taxon>Shewanellaceae</taxon>
        <taxon>Parashewanella</taxon>
    </lineage>
</organism>
<name>A0A3L8PSA4_9GAMM</name>
<accession>A0A3L8PSA4</accession>
<dbReference type="EMBL" id="QZEI01000081">
    <property type="protein sequence ID" value="RLV58297.1"/>
    <property type="molecule type" value="Genomic_DNA"/>
</dbReference>
<dbReference type="OrthoDB" id="7067687at2"/>
<proteinExistence type="predicted"/>
<dbReference type="Proteomes" id="UP000281474">
    <property type="component" value="Unassembled WGS sequence"/>
</dbReference>
<evidence type="ECO:0000313" key="2">
    <source>
        <dbReference type="Proteomes" id="UP000281474"/>
    </source>
</evidence>
<protein>
    <submittedName>
        <fullName evidence="1">Hemagglutinin</fullName>
    </submittedName>
</protein>
<gene>
    <name evidence="1" type="ORF">D5018_17970</name>
</gene>
<comment type="caution">
    <text evidence="1">The sequence shown here is derived from an EMBL/GenBank/DDBJ whole genome shotgun (WGS) entry which is preliminary data.</text>
</comment>
<dbReference type="AlphaFoldDB" id="A0A3L8PSA4"/>
<reference evidence="1 2" key="1">
    <citation type="submission" date="2018-09" db="EMBL/GenBank/DDBJ databases">
        <title>Phylogeny of the Shewanellaceae, and recommendation for two new genera, Pseudoshewanella and Parashewanella.</title>
        <authorList>
            <person name="Wang G."/>
        </authorList>
    </citation>
    <scope>NUCLEOTIDE SEQUENCE [LARGE SCALE GENOMIC DNA]</scope>
    <source>
        <strain evidence="1 2">C51</strain>
    </source>
</reference>